<dbReference type="Proteomes" id="UP000321595">
    <property type="component" value="Chromosome"/>
</dbReference>
<proteinExistence type="predicted"/>
<dbReference type="RefSeq" id="WP_146963332.1">
    <property type="nucleotide sequence ID" value="NZ_CP042467.1"/>
</dbReference>
<sequence length="354" mass="39408">MLSIGPRYGKLLGSALLLLVLSGAMVWFWTHQDPKGPSSFGMMAINLGLFLLFSSSLYQGWLATKSVTLEIGPDHWQMERNGKKICQGTRRPELLFEFGLTKGFVLKLSDAETLSASFGQSLKAHELESVAALIRSFVEKNFASQSTQADSFGELAVQMGEVKFRSTRFSLLRSLSSLFQTFQVVKSPTKLMTDITPLQTFEFTSVGFMRDAVLWVFGSSKEVFLSHDGTIAVEVSPGGPGATETRYSFSTLMDDGRYRLTGTSVATEGLVYSMPSSMNFERDLQSHRAWISEQIEVHNTRPVAMNSMGDRKRVWRYYVRNLEARVTSLTVLGLVGLVFVLLGLVVSFIMESLH</sequence>
<organism evidence="2 3">
    <name type="scientific">Microvenator marinus</name>
    <dbReference type="NCBI Taxonomy" id="2600177"/>
    <lineage>
        <taxon>Bacteria</taxon>
        <taxon>Deltaproteobacteria</taxon>
        <taxon>Bradymonadales</taxon>
        <taxon>Microvenatoraceae</taxon>
        <taxon>Microvenator</taxon>
    </lineage>
</organism>
<name>A0A5B8XYH5_9DELT</name>
<keyword evidence="3" id="KW-1185">Reference proteome</keyword>
<accession>A0A5B8XYH5</accession>
<dbReference type="KEGG" id="bbae:FRD01_22840"/>
<evidence type="ECO:0000256" key="1">
    <source>
        <dbReference type="SAM" id="Phobius"/>
    </source>
</evidence>
<dbReference type="EMBL" id="CP042467">
    <property type="protein sequence ID" value="QED30018.1"/>
    <property type="molecule type" value="Genomic_DNA"/>
</dbReference>
<reference evidence="2 3" key="1">
    <citation type="submission" date="2019-08" db="EMBL/GenBank/DDBJ databases">
        <authorList>
            <person name="Liang Q."/>
        </authorList>
    </citation>
    <scope>NUCLEOTIDE SEQUENCE [LARGE SCALE GENOMIC DNA]</scope>
    <source>
        <strain evidence="2 3">V1718</strain>
    </source>
</reference>
<protein>
    <submittedName>
        <fullName evidence="2">Uncharacterized protein</fullName>
    </submittedName>
</protein>
<keyword evidence="1" id="KW-0472">Membrane</keyword>
<keyword evidence="1" id="KW-0812">Transmembrane</keyword>
<evidence type="ECO:0000313" key="3">
    <source>
        <dbReference type="Proteomes" id="UP000321595"/>
    </source>
</evidence>
<keyword evidence="1" id="KW-1133">Transmembrane helix</keyword>
<gene>
    <name evidence="2" type="ORF">FRD01_22840</name>
</gene>
<feature type="transmembrane region" description="Helical" evidence="1">
    <location>
        <begin position="42"/>
        <end position="61"/>
    </location>
</feature>
<evidence type="ECO:0000313" key="2">
    <source>
        <dbReference type="EMBL" id="QED30018.1"/>
    </source>
</evidence>
<feature type="transmembrane region" description="Helical" evidence="1">
    <location>
        <begin position="12"/>
        <end position="30"/>
    </location>
</feature>
<feature type="transmembrane region" description="Helical" evidence="1">
    <location>
        <begin position="326"/>
        <end position="350"/>
    </location>
</feature>
<dbReference type="AlphaFoldDB" id="A0A5B8XYH5"/>